<proteinExistence type="predicted"/>
<evidence type="ECO:0000259" key="4">
    <source>
        <dbReference type="PROSITE" id="PS50158"/>
    </source>
</evidence>
<dbReference type="PROSITE" id="PS51257">
    <property type="entry name" value="PROKAR_LIPOPROTEIN"/>
    <property type="match status" value="1"/>
</dbReference>
<organism evidence="5 6">
    <name type="scientific">Rhipicephalus microplus</name>
    <name type="common">Cattle tick</name>
    <name type="synonym">Boophilus microplus</name>
    <dbReference type="NCBI Taxonomy" id="6941"/>
    <lineage>
        <taxon>Eukaryota</taxon>
        <taxon>Metazoa</taxon>
        <taxon>Ecdysozoa</taxon>
        <taxon>Arthropoda</taxon>
        <taxon>Chelicerata</taxon>
        <taxon>Arachnida</taxon>
        <taxon>Acari</taxon>
        <taxon>Parasitiformes</taxon>
        <taxon>Ixodida</taxon>
        <taxon>Ixodoidea</taxon>
        <taxon>Ixodidae</taxon>
        <taxon>Rhipicephalinae</taxon>
        <taxon>Rhipicephalus</taxon>
        <taxon>Boophilus</taxon>
    </lineage>
</organism>
<feature type="compositionally biased region" description="Polar residues" evidence="2">
    <location>
        <begin position="283"/>
        <end position="292"/>
    </location>
</feature>
<feature type="region of interest" description="Disordered" evidence="2">
    <location>
        <begin position="271"/>
        <end position="340"/>
    </location>
</feature>
<sequence>MTRPPTDALALARAWSLWLPFLAACCSSRPFLPDLIPTISAAVGCHTHAWHGPIFLLHRPVPFNFKRAGCHLQCFPDRLFWTADLLSSNGLFLTRRIAPKFGRLANVTTVASVDVSPPTDLAATIRAIVREELQRQGGRVDETIPHPPTNPPYYTAAPSAPLPPSVCVADISETGNPRPRRDSFAADQRYGQRLRHGPATLRWAAPAQQARHRPFTAERSQHWFSERPIPVCYNCGFEGHIARYCNYRQPPRYDRSPRFNRSGVTRALTFPGSASYEIPGPLRNQSPASDRSLTPPPAPRANRSPSPRRRHSSPPTENSPARPLEVRPPDSLRFQQIYLR</sequence>
<protein>
    <recommendedName>
        <fullName evidence="4">CCHC-type domain-containing protein</fullName>
    </recommendedName>
</protein>
<evidence type="ECO:0000256" key="1">
    <source>
        <dbReference type="PROSITE-ProRule" id="PRU00047"/>
    </source>
</evidence>
<reference evidence="5" key="2">
    <citation type="submission" date="2021-09" db="EMBL/GenBank/DDBJ databases">
        <authorList>
            <person name="Jia N."/>
            <person name="Wang J."/>
            <person name="Shi W."/>
            <person name="Du L."/>
            <person name="Sun Y."/>
            <person name="Zhan W."/>
            <person name="Jiang J."/>
            <person name="Wang Q."/>
            <person name="Zhang B."/>
            <person name="Ji P."/>
            <person name="Sakyi L.B."/>
            <person name="Cui X."/>
            <person name="Yuan T."/>
            <person name="Jiang B."/>
            <person name="Yang W."/>
            <person name="Lam T.T.-Y."/>
            <person name="Chang Q."/>
            <person name="Ding S."/>
            <person name="Wang X."/>
            <person name="Zhu J."/>
            <person name="Ruan X."/>
            <person name="Zhao L."/>
            <person name="Wei J."/>
            <person name="Que T."/>
            <person name="Du C."/>
            <person name="Cheng J."/>
            <person name="Dai P."/>
            <person name="Han X."/>
            <person name="Huang E."/>
            <person name="Gao Y."/>
            <person name="Liu J."/>
            <person name="Shao H."/>
            <person name="Ye R."/>
            <person name="Li L."/>
            <person name="Wei W."/>
            <person name="Wang X."/>
            <person name="Wang C."/>
            <person name="Huo Q."/>
            <person name="Li W."/>
            <person name="Guo W."/>
            <person name="Chen H."/>
            <person name="Chen S."/>
            <person name="Zhou L."/>
            <person name="Zhou L."/>
            <person name="Ni X."/>
            <person name="Tian J."/>
            <person name="Zhou Y."/>
            <person name="Sheng Y."/>
            <person name="Liu T."/>
            <person name="Pan Y."/>
            <person name="Xia L."/>
            <person name="Li J."/>
            <person name="Zhao F."/>
            <person name="Cao W."/>
        </authorList>
    </citation>
    <scope>NUCLEOTIDE SEQUENCE</scope>
    <source>
        <strain evidence="5">Rmic-2018</strain>
        <tissue evidence="5">Larvae</tissue>
    </source>
</reference>
<accession>A0A9J6EK42</accession>
<gene>
    <name evidence="5" type="ORF">HPB51_000824</name>
</gene>
<dbReference type="AlphaFoldDB" id="A0A9J6EK42"/>
<evidence type="ECO:0000313" key="6">
    <source>
        <dbReference type="Proteomes" id="UP000821866"/>
    </source>
</evidence>
<dbReference type="InterPro" id="IPR001878">
    <property type="entry name" value="Znf_CCHC"/>
</dbReference>
<dbReference type="Proteomes" id="UP000821866">
    <property type="component" value="Chromosome 11"/>
</dbReference>
<evidence type="ECO:0000256" key="2">
    <source>
        <dbReference type="SAM" id="MobiDB-lite"/>
    </source>
</evidence>
<feature type="signal peptide" evidence="3">
    <location>
        <begin position="1"/>
        <end position="28"/>
    </location>
</feature>
<dbReference type="SUPFAM" id="SSF57756">
    <property type="entry name" value="Retrovirus zinc finger-like domains"/>
    <property type="match status" value="1"/>
</dbReference>
<dbReference type="InterPro" id="IPR036875">
    <property type="entry name" value="Znf_CCHC_sf"/>
</dbReference>
<name>A0A9J6EK42_RHIMP</name>
<keyword evidence="3" id="KW-0732">Signal</keyword>
<feature type="domain" description="CCHC-type" evidence="4">
    <location>
        <begin position="232"/>
        <end position="245"/>
    </location>
</feature>
<dbReference type="EMBL" id="JABSTU010000003">
    <property type="protein sequence ID" value="KAH8034730.1"/>
    <property type="molecule type" value="Genomic_DNA"/>
</dbReference>
<keyword evidence="6" id="KW-1185">Reference proteome</keyword>
<dbReference type="Gene3D" id="4.10.60.10">
    <property type="entry name" value="Zinc finger, CCHC-type"/>
    <property type="match status" value="1"/>
</dbReference>
<dbReference type="PROSITE" id="PS50158">
    <property type="entry name" value="ZF_CCHC"/>
    <property type="match status" value="1"/>
</dbReference>
<keyword evidence="1" id="KW-0863">Zinc-finger</keyword>
<reference evidence="5" key="1">
    <citation type="journal article" date="2020" name="Cell">
        <title>Large-Scale Comparative Analyses of Tick Genomes Elucidate Their Genetic Diversity and Vector Capacities.</title>
        <authorList>
            <consortium name="Tick Genome and Microbiome Consortium (TIGMIC)"/>
            <person name="Jia N."/>
            <person name="Wang J."/>
            <person name="Shi W."/>
            <person name="Du L."/>
            <person name="Sun Y."/>
            <person name="Zhan W."/>
            <person name="Jiang J.F."/>
            <person name="Wang Q."/>
            <person name="Zhang B."/>
            <person name="Ji P."/>
            <person name="Bell-Sakyi L."/>
            <person name="Cui X.M."/>
            <person name="Yuan T.T."/>
            <person name="Jiang B.G."/>
            <person name="Yang W.F."/>
            <person name="Lam T.T."/>
            <person name="Chang Q.C."/>
            <person name="Ding S.J."/>
            <person name="Wang X.J."/>
            <person name="Zhu J.G."/>
            <person name="Ruan X.D."/>
            <person name="Zhao L."/>
            <person name="Wei J.T."/>
            <person name="Ye R.Z."/>
            <person name="Que T.C."/>
            <person name="Du C.H."/>
            <person name="Zhou Y.H."/>
            <person name="Cheng J.X."/>
            <person name="Dai P.F."/>
            <person name="Guo W.B."/>
            <person name="Han X.H."/>
            <person name="Huang E.J."/>
            <person name="Li L.F."/>
            <person name="Wei W."/>
            <person name="Gao Y.C."/>
            <person name="Liu J.Z."/>
            <person name="Shao H.Z."/>
            <person name="Wang X."/>
            <person name="Wang C.C."/>
            <person name="Yang T.C."/>
            <person name="Huo Q.B."/>
            <person name="Li W."/>
            <person name="Chen H.Y."/>
            <person name="Chen S.E."/>
            <person name="Zhou L.G."/>
            <person name="Ni X.B."/>
            <person name="Tian J.H."/>
            <person name="Sheng Y."/>
            <person name="Liu T."/>
            <person name="Pan Y.S."/>
            <person name="Xia L.Y."/>
            <person name="Li J."/>
            <person name="Zhao F."/>
            <person name="Cao W.C."/>
        </authorList>
    </citation>
    <scope>NUCLEOTIDE SEQUENCE</scope>
    <source>
        <strain evidence="5">Rmic-2018</strain>
    </source>
</reference>
<feature type="chain" id="PRO_5039943419" description="CCHC-type domain-containing protein" evidence="3">
    <location>
        <begin position="29"/>
        <end position="340"/>
    </location>
</feature>
<keyword evidence="1" id="KW-0479">Metal-binding</keyword>
<evidence type="ECO:0000313" key="5">
    <source>
        <dbReference type="EMBL" id="KAH8034730.1"/>
    </source>
</evidence>
<keyword evidence="1" id="KW-0862">Zinc</keyword>
<evidence type="ECO:0000256" key="3">
    <source>
        <dbReference type="SAM" id="SignalP"/>
    </source>
</evidence>
<comment type="caution">
    <text evidence="5">The sequence shown here is derived from an EMBL/GenBank/DDBJ whole genome shotgun (WGS) entry which is preliminary data.</text>
</comment>
<dbReference type="GO" id="GO:0003676">
    <property type="term" value="F:nucleic acid binding"/>
    <property type="evidence" value="ECO:0007669"/>
    <property type="project" value="InterPro"/>
</dbReference>
<dbReference type="GO" id="GO:0008270">
    <property type="term" value="F:zinc ion binding"/>
    <property type="evidence" value="ECO:0007669"/>
    <property type="project" value="UniProtKB-KW"/>
</dbReference>